<dbReference type="PANTHER" id="PTHR38340:SF1">
    <property type="entry name" value="S-LAYER PROTEIN"/>
    <property type="match status" value="1"/>
</dbReference>
<dbReference type="SUPFAM" id="SSF51120">
    <property type="entry name" value="beta-Roll"/>
    <property type="match status" value="3"/>
</dbReference>
<name>A0A433UK04_9CYAN</name>
<protein>
    <recommendedName>
        <fullName evidence="6">Calcium-binding protein</fullName>
    </recommendedName>
</protein>
<evidence type="ECO:0000256" key="3">
    <source>
        <dbReference type="SAM" id="MobiDB-lite"/>
    </source>
</evidence>
<evidence type="ECO:0008006" key="6">
    <source>
        <dbReference type="Google" id="ProtNLM"/>
    </source>
</evidence>
<evidence type="ECO:0000313" key="4">
    <source>
        <dbReference type="EMBL" id="RUS94203.1"/>
    </source>
</evidence>
<keyword evidence="2" id="KW-0964">Secreted</keyword>
<reference evidence="4" key="1">
    <citation type="submission" date="2018-12" db="EMBL/GenBank/DDBJ databases">
        <authorList>
            <person name="Will S."/>
            <person name="Neumann-Schaal M."/>
            <person name="Henke P."/>
        </authorList>
    </citation>
    <scope>NUCLEOTIDE SEQUENCE</scope>
    <source>
        <strain evidence="4">PCC 7102</strain>
    </source>
</reference>
<dbReference type="GO" id="GO:0005509">
    <property type="term" value="F:calcium ion binding"/>
    <property type="evidence" value="ECO:0007669"/>
    <property type="project" value="InterPro"/>
</dbReference>
<dbReference type="Gene3D" id="2.150.10.10">
    <property type="entry name" value="Serralysin-like metalloprotease, C-terminal"/>
    <property type="match status" value="3"/>
</dbReference>
<accession>A0A433UK04</accession>
<feature type="region of interest" description="Disordered" evidence="3">
    <location>
        <begin position="1"/>
        <end position="21"/>
    </location>
</feature>
<dbReference type="Proteomes" id="UP000271624">
    <property type="component" value="Unassembled WGS sequence"/>
</dbReference>
<dbReference type="OrthoDB" id="504400at2"/>
<comment type="subcellular location">
    <subcellularLocation>
        <location evidence="1">Secreted</location>
    </subcellularLocation>
</comment>
<dbReference type="Pfam" id="PF00353">
    <property type="entry name" value="HemolysinCabind"/>
    <property type="match status" value="3"/>
</dbReference>
<dbReference type="RefSeq" id="WP_127087327.1">
    <property type="nucleotide sequence ID" value="NZ_RSCL01000050.1"/>
</dbReference>
<dbReference type="PROSITE" id="PS00330">
    <property type="entry name" value="HEMOLYSIN_CALCIUM"/>
    <property type="match status" value="2"/>
</dbReference>
<proteinExistence type="predicted"/>
<dbReference type="InterPro" id="IPR050557">
    <property type="entry name" value="RTX_toxin/Mannuronan_C5-epim"/>
</dbReference>
<reference evidence="4" key="2">
    <citation type="journal article" date="2019" name="Genome Biol. Evol.">
        <title>Day and night: Metabolic profiles and evolutionary relationships of six axenic non-marine cyanobacteria.</title>
        <authorList>
            <person name="Will S.E."/>
            <person name="Henke P."/>
            <person name="Boedeker C."/>
            <person name="Huang S."/>
            <person name="Brinkmann H."/>
            <person name="Rohde M."/>
            <person name="Jarek M."/>
            <person name="Friedl T."/>
            <person name="Seufert S."/>
            <person name="Schumacher M."/>
            <person name="Overmann J."/>
            <person name="Neumann-Schaal M."/>
            <person name="Petersen J."/>
        </authorList>
    </citation>
    <scope>NUCLEOTIDE SEQUENCE [LARGE SCALE GENOMIC DNA]</scope>
    <source>
        <strain evidence="4">PCC 7102</strain>
    </source>
</reference>
<dbReference type="PRINTS" id="PR00313">
    <property type="entry name" value="CABNDNGRPT"/>
</dbReference>
<dbReference type="InterPro" id="IPR001343">
    <property type="entry name" value="Hemolysn_Ca-bd"/>
</dbReference>
<evidence type="ECO:0000256" key="2">
    <source>
        <dbReference type="ARBA" id="ARBA00022525"/>
    </source>
</evidence>
<gene>
    <name evidence="4" type="ORF">DSM106972_094000</name>
</gene>
<dbReference type="GO" id="GO:0005576">
    <property type="term" value="C:extracellular region"/>
    <property type="evidence" value="ECO:0007669"/>
    <property type="project" value="UniProtKB-SubCell"/>
</dbReference>
<dbReference type="PANTHER" id="PTHR38340">
    <property type="entry name" value="S-LAYER PROTEIN"/>
    <property type="match status" value="1"/>
</dbReference>
<dbReference type="InterPro" id="IPR018511">
    <property type="entry name" value="Hemolysin-typ_Ca-bd_CS"/>
</dbReference>
<dbReference type="EMBL" id="RSCL01000050">
    <property type="protein sequence ID" value="RUS94203.1"/>
    <property type="molecule type" value="Genomic_DNA"/>
</dbReference>
<dbReference type="AlphaFoldDB" id="A0A433UK04"/>
<evidence type="ECO:0000256" key="1">
    <source>
        <dbReference type="ARBA" id="ARBA00004613"/>
    </source>
</evidence>
<evidence type="ECO:0000313" key="5">
    <source>
        <dbReference type="Proteomes" id="UP000271624"/>
    </source>
</evidence>
<dbReference type="InterPro" id="IPR011049">
    <property type="entry name" value="Serralysin-like_metalloprot_C"/>
</dbReference>
<keyword evidence="5" id="KW-1185">Reference proteome</keyword>
<comment type="caution">
    <text evidence="4">The sequence shown here is derived from an EMBL/GenBank/DDBJ whole genome shotgun (WGS) entry which is preliminary data.</text>
</comment>
<organism evidence="4 5">
    <name type="scientific">Dulcicalothrix desertica PCC 7102</name>
    <dbReference type="NCBI Taxonomy" id="232991"/>
    <lineage>
        <taxon>Bacteria</taxon>
        <taxon>Bacillati</taxon>
        <taxon>Cyanobacteriota</taxon>
        <taxon>Cyanophyceae</taxon>
        <taxon>Nostocales</taxon>
        <taxon>Calotrichaceae</taxon>
        <taxon>Dulcicalothrix</taxon>
    </lineage>
</organism>
<sequence>MTIAGYDSNELNVGDSELDTQEPNSFKFQNETETILPVAELIKVEGDANQKVQIQQLGQLENSNLKPNIDKQPNQNIENINEAPEYREYVNSGFNPIRGTPNSETINGTKNDDIIAALGGDDKVYGLGGSDAISGGAGNDYVEGNAGNDQIYGDFAPSGNSSLIGIGNDTLYGNDGTDSLFGQNGTDFIDGGSGNDYAEGGNNNDTIYGGLGNDVLYGDDFEQSPAVSGDDIVYGGRGSDQIYGGRGKDTLYGESGNDNLFGGQSNDSLNGGDGKDKLIGTDTDFFGQIQNGFGVGEIDSLTGAGNKDTFVLGLAEANARDANGNDTVVYDVVLYNDSNTNATGTNDYALITDFGFVGANVARGIDKIQLAGSADMYTLGSSPIASTSGTGVFLTQGQNTPELIGIVQDISSTSLNLYDANQFVFV</sequence>